<comment type="caution">
    <text evidence="1">The sequence shown here is derived from an EMBL/GenBank/DDBJ whole genome shotgun (WGS) entry which is preliminary data.</text>
</comment>
<dbReference type="InterPro" id="IPR011990">
    <property type="entry name" value="TPR-like_helical_dom_sf"/>
</dbReference>
<accession>A0ABW2TPZ6</accession>
<name>A0ABW2TPZ6_9PSEU</name>
<protein>
    <submittedName>
        <fullName evidence="1">Tetratricopeptide repeat protein</fullName>
    </submittedName>
</protein>
<sequence length="155" mass="16381">MAALLARAAAASGEHDEARRALDAAHRQIDLVTEPGSGMDFFDAARLRGIAGSSFLAMRDTARAAPILRDALDRRAACDSKGRPLLTLDLAECLVHDGEVEEASRVAVRALDLAAGSMVEPITARARAIRAQIRRRAGSMGAGDLEARLREHGGG</sequence>
<gene>
    <name evidence="1" type="ORF">ACFQV2_16380</name>
</gene>
<proteinExistence type="predicted"/>
<keyword evidence="2" id="KW-1185">Reference proteome</keyword>
<reference evidence="2" key="1">
    <citation type="journal article" date="2019" name="Int. J. Syst. Evol. Microbiol.">
        <title>The Global Catalogue of Microorganisms (GCM) 10K type strain sequencing project: providing services to taxonomists for standard genome sequencing and annotation.</title>
        <authorList>
            <consortium name="The Broad Institute Genomics Platform"/>
            <consortium name="The Broad Institute Genome Sequencing Center for Infectious Disease"/>
            <person name="Wu L."/>
            <person name="Ma J."/>
        </authorList>
    </citation>
    <scope>NUCLEOTIDE SEQUENCE [LARGE SCALE GENOMIC DNA]</scope>
    <source>
        <strain evidence="2">JCM 17695</strain>
    </source>
</reference>
<evidence type="ECO:0000313" key="2">
    <source>
        <dbReference type="Proteomes" id="UP001596512"/>
    </source>
</evidence>
<evidence type="ECO:0000313" key="1">
    <source>
        <dbReference type="EMBL" id="MFC7614856.1"/>
    </source>
</evidence>
<dbReference type="SUPFAM" id="SSF48452">
    <property type="entry name" value="TPR-like"/>
    <property type="match status" value="1"/>
</dbReference>
<dbReference type="Gene3D" id="1.25.40.10">
    <property type="entry name" value="Tetratricopeptide repeat domain"/>
    <property type="match status" value="1"/>
</dbReference>
<dbReference type="Pfam" id="PF14559">
    <property type="entry name" value="TPR_19"/>
    <property type="match status" value="1"/>
</dbReference>
<organism evidence="1 2">
    <name type="scientific">Actinokineospora soli</name>
    <dbReference type="NCBI Taxonomy" id="1048753"/>
    <lineage>
        <taxon>Bacteria</taxon>
        <taxon>Bacillati</taxon>
        <taxon>Actinomycetota</taxon>
        <taxon>Actinomycetes</taxon>
        <taxon>Pseudonocardiales</taxon>
        <taxon>Pseudonocardiaceae</taxon>
        <taxon>Actinokineospora</taxon>
    </lineage>
</organism>
<dbReference type="Proteomes" id="UP001596512">
    <property type="component" value="Unassembled WGS sequence"/>
</dbReference>
<dbReference type="EMBL" id="JBHTEY010000004">
    <property type="protein sequence ID" value="MFC7614856.1"/>
    <property type="molecule type" value="Genomic_DNA"/>
</dbReference>